<dbReference type="Pfam" id="PF01041">
    <property type="entry name" value="DegT_DnrJ_EryC1"/>
    <property type="match status" value="1"/>
</dbReference>
<evidence type="ECO:0000256" key="1">
    <source>
        <dbReference type="ARBA" id="ARBA00001933"/>
    </source>
</evidence>
<evidence type="ECO:0000256" key="2">
    <source>
        <dbReference type="RuleBase" id="RU004508"/>
    </source>
</evidence>
<comment type="cofactor">
    <cofactor evidence="1">
        <name>pyridoxal 5'-phosphate</name>
        <dbReference type="ChEBI" id="CHEBI:597326"/>
    </cofactor>
</comment>
<evidence type="ECO:0000313" key="3">
    <source>
        <dbReference type="EMBL" id="MBU8867596.1"/>
    </source>
</evidence>
<gene>
    <name evidence="3" type="ORF">KSW38_15000</name>
</gene>
<protein>
    <submittedName>
        <fullName evidence="3">DegT/DnrJ/EryC1/StrS aminotransferase family protein</fullName>
    </submittedName>
</protein>
<dbReference type="GO" id="GO:0008483">
    <property type="term" value="F:transaminase activity"/>
    <property type="evidence" value="ECO:0007669"/>
    <property type="project" value="UniProtKB-KW"/>
</dbReference>
<comment type="caution">
    <text evidence="3">The sequence shown here is derived from an EMBL/GenBank/DDBJ whole genome shotgun (WGS) entry which is preliminary data.</text>
</comment>
<name>A0ABS6I7A4_9MICC</name>
<proteinExistence type="inferred from homology"/>
<keyword evidence="3" id="KW-0032">Aminotransferase</keyword>
<dbReference type="PANTHER" id="PTHR30244:SF34">
    <property type="entry name" value="DTDP-4-AMINO-4,6-DIDEOXYGALACTOSE TRANSAMINASE"/>
    <property type="match status" value="1"/>
</dbReference>
<dbReference type="PIRSF" id="PIRSF000390">
    <property type="entry name" value="PLP_StrS"/>
    <property type="match status" value="1"/>
</dbReference>
<dbReference type="EMBL" id="JAHOPC010000009">
    <property type="protein sequence ID" value="MBU8867596.1"/>
    <property type="molecule type" value="Genomic_DNA"/>
</dbReference>
<accession>A0ABS6I7A4</accession>
<reference evidence="3 4" key="1">
    <citation type="submission" date="2021-06" db="EMBL/GenBank/DDBJ databases">
        <authorList>
            <person name="Jeong J.W."/>
        </authorList>
    </citation>
    <scope>NUCLEOTIDE SEQUENCE [LARGE SCALE GENOMIC DNA]</scope>
    <source>
        <strain evidence="3 4">MMS21-TAE1-1</strain>
    </source>
</reference>
<sequence length="388" mass="41124">MTTAETSLARIDVMKPWLGEEEAQAVAEVIASGWVAQGPKVKQFEEAFALEQQAAFAVAVSSCTSALHLALAVAGVGPGDDVVVPSFSFIATANAPTYVGARAVFADVDVLTGCVTAETIAAALTPATRAVIAVDQGGVPVDLDPIRALCDPLGITVVEDAACGIGSRYRGRPVGAGAELVAWSFHPRKILTTGEGGMLSTPRQDFADRSRRLREHAMSVSAADRHASILAPAEEYLEVGFNYRMTDLQAAVGIVQLGRLHQAVQRRRELAANYAHAFAGIEGLRLVEDPGYGTGNFQSCWLEVGTAFPLGRDALMTRLAEDGISARRGIMAAHRQPAYARTAKGAVSLAATEWLTEHTLILPLYHQLTLGDQVRVIDSVLRAAGQGR</sequence>
<dbReference type="Proteomes" id="UP000824166">
    <property type="component" value="Unassembled WGS sequence"/>
</dbReference>
<comment type="similarity">
    <text evidence="2">Belongs to the DegT/DnrJ/EryC1 family.</text>
</comment>
<keyword evidence="3" id="KW-0808">Transferase</keyword>
<keyword evidence="2" id="KW-0663">Pyridoxal phosphate</keyword>
<dbReference type="CDD" id="cd00616">
    <property type="entry name" value="AHBA_syn"/>
    <property type="match status" value="1"/>
</dbReference>
<evidence type="ECO:0000313" key="4">
    <source>
        <dbReference type="Proteomes" id="UP000824166"/>
    </source>
</evidence>
<dbReference type="RefSeq" id="WP_216925722.1">
    <property type="nucleotide sequence ID" value="NZ_JAHOPC010000009.1"/>
</dbReference>
<dbReference type="InterPro" id="IPR000653">
    <property type="entry name" value="DegT/StrS_aminotransferase"/>
</dbReference>
<organism evidence="3 4">
    <name type="scientific">Paenarthrobacter aromaticivorans</name>
    <dbReference type="NCBI Taxonomy" id="2849150"/>
    <lineage>
        <taxon>Bacteria</taxon>
        <taxon>Bacillati</taxon>
        <taxon>Actinomycetota</taxon>
        <taxon>Actinomycetes</taxon>
        <taxon>Micrococcales</taxon>
        <taxon>Micrococcaceae</taxon>
        <taxon>Paenarthrobacter</taxon>
    </lineage>
</organism>
<keyword evidence="4" id="KW-1185">Reference proteome</keyword>
<dbReference type="PANTHER" id="PTHR30244">
    <property type="entry name" value="TRANSAMINASE"/>
    <property type="match status" value="1"/>
</dbReference>